<dbReference type="InterPro" id="IPR005121">
    <property type="entry name" value="Fdx_antiC-bd"/>
</dbReference>
<dbReference type="Pfam" id="PF03147">
    <property type="entry name" value="FDX-ACB"/>
    <property type="match status" value="1"/>
</dbReference>
<keyword evidence="8" id="KW-0809">Transit peptide</keyword>
<dbReference type="SUPFAM" id="SSF55681">
    <property type="entry name" value="Class II aaRS and biotin synthetases"/>
    <property type="match status" value="1"/>
</dbReference>
<evidence type="ECO:0000256" key="10">
    <source>
        <dbReference type="ARBA" id="ARBA00023146"/>
    </source>
</evidence>
<comment type="similarity">
    <text evidence="2">Belongs to the class-II aminoacyl-tRNA synthetase family.</text>
</comment>
<comment type="caution">
    <text evidence="15">The sequence shown here is derived from an EMBL/GenBank/DDBJ whole genome shotgun (WGS) entry which is preliminary data.</text>
</comment>
<evidence type="ECO:0000256" key="3">
    <source>
        <dbReference type="ARBA" id="ARBA00012814"/>
    </source>
</evidence>
<dbReference type="SUPFAM" id="SSF54991">
    <property type="entry name" value="Anticodon-binding domain of PheRS"/>
    <property type="match status" value="1"/>
</dbReference>
<dbReference type="Gene3D" id="3.30.930.10">
    <property type="entry name" value="Bira Bifunctional Protein, Domain 2"/>
    <property type="match status" value="1"/>
</dbReference>
<keyword evidence="7" id="KW-0648">Protein biosynthesis</keyword>
<protein>
    <recommendedName>
        <fullName evidence="3">phenylalanine--tRNA ligase</fullName>
        <ecNumber evidence="3">6.1.1.20</ecNumber>
    </recommendedName>
    <alternativeName>
        <fullName evidence="11">Phenylalanyl-tRNA synthetase</fullName>
    </alternativeName>
</protein>
<dbReference type="CDD" id="cd00496">
    <property type="entry name" value="PheRS_alpha_core"/>
    <property type="match status" value="1"/>
</dbReference>
<evidence type="ECO:0000256" key="9">
    <source>
        <dbReference type="ARBA" id="ARBA00023128"/>
    </source>
</evidence>
<dbReference type="GO" id="GO:0005524">
    <property type="term" value="F:ATP binding"/>
    <property type="evidence" value="ECO:0007669"/>
    <property type="project" value="UniProtKB-KW"/>
</dbReference>
<evidence type="ECO:0000256" key="4">
    <source>
        <dbReference type="ARBA" id="ARBA00022598"/>
    </source>
</evidence>
<dbReference type="AlphaFoldDB" id="A0AAD1XH78"/>
<keyword evidence="16" id="KW-1185">Reference proteome</keyword>
<dbReference type="Pfam" id="PF01409">
    <property type="entry name" value="tRNA-synt_2d"/>
    <property type="match status" value="1"/>
</dbReference>
<keyword evidence="5" id="KW-0547">Nucleotide-binding</keyword>
<dbReference type="InterPro" id="IPR006195">
    <property type="entry name" value="aa-tRNA-synth_II"/>
</dbReference>
<dbReference type="GO" id="GO:0005759">
    <property type="term" value="C:mitochondrial matrix"/>
    <property type="evidence" value="ECO:0007669"/>
    <property type="project" value="UniProtKB-SubCell"/>
</dbReference>
<comment type="catalytic activity">
    <reaction evidence="12">
        <text>tRNA(Phe) + L-phenylalanine + ATP = L-phenylalanyl-tRNA(Phe) + AMP + diphosphate + H(+)</text>
        <dbReference type="Rhea" id="RHEA:19413"/>
        <dbReference type="Rhea" id="RHEA-COMP:9668"/>
        <dbReference type="Rhea" id="RHEA-COMP:9699"/>
        <dbReference type="ChEBI" id="CHEBI:15378"/>
        <dbReference type="ChEBI" id="CHEBI:30616"/>
        <dbReference type="ChEBI" id="CHEBI:33019"/>
        <dbReference type="ChEBI" id="CHEBI:58095"/>
        <dbReference type="ChEBI" id="CHEBI:78442"/>
        <dbReference type="ChEBI" id="CHEBI:78531"/>
        <dbReference type="ChEBI" id="CHEBI:456215"/>
        <dbReference type="EC" id="6.1.1.20"/>
    </reaction>
</comment>
<proteinExistence type="inferred from homology"/>
<keyword evidence="9" id="KW-0496">Mitochondrion</keyword>
<sequence>MIGSVFVNTSRRQVQFQKRFFASKIGRAGKNIPPQIQEMMERKLYNVTNHPISILSNIIRKYFETEKITDIEIPGEKFICESSFNSLVNTKKCFDDVLVPKDHVSRQPSDTYYFDDDTVLRPHTSAHQIEMIRSNHNAFLVLGDVYRRDTVDKTHYPAFHQMEGVRIFNYDQINAKDYDHAKKIAENDLKQTLLGLSSHVFGNIETRWMPENFPFTDPSLELEVFYNEDWMEILGCGVIHDQVMRNAGRDPEKEVGWAFGLGLDRWAMSLFQIPDIRLFWSKDERFLGQFKEGEITTFEPYSKFPACFKDITFWIGEDYDENGFMELIRDNSQDMVESVECIDTFTHPKTQKTSKCYRINYRHMDRNLTNEEVDEWQFKLRERVESELELELR</sequence>
<evidence type="ECO:0000256" key="2">
    <source>
        <dbReference type="ARBA" id="ARBA00008226"/>
    </source>
</evidence>
<dbReference type="PANTHER" id="PTHR11538">
    <property type="entry name" value="PHENYLALANYL-TRNA SYNTHETASE"/>
    <property type="match status" value="1"/>
</dbReference>
<dbReference type="Proteomes" id="UP001295684">
    <property type="component" value="Unassembled WGS sequence"/>
</dbReference>
<dbReference type="Gene3D" id="3.30.70.380">
    <property type="entry name" value="Ferrodoxin-fold anticodon-binding domain"/>
    <property type="match status" value="1"/>
</dbReference>
<evidence type="ECO:0000256" key="11">
    <source>
        <dbReference type="ARBA" id="ARBA00031194"/>
    </source>
</evidence>
<dbReference type="PROSITE" id="PS50862">
    <property type="entry name" value="AA_TRNA_LIGASE_II"/>
    <property type="match status" value="1"/>
</dbReference>
<dbReference type="GO" id="GO:0004826">
    <property type="term" value="F:phenylalanine-tRNA ligase activity"/>
    <property type="evidence" value="ECO:0007669"/>
    <property type="project" value="UniProtKB-EC"/>
</dbReference>
<organism evidence="15 16">
    <name type="scientific">Euplotes crassus</name>
    <dbReference type="NCBI Taxonomy" id="5936"/>
    <lineage>
        <taxon>Eukaryota</taxon>
        <taxon>Sar</taxon>
        <taxon>Alveolata</taxon>
        <taxon>Ciliophora</taxon>
        <taxon>Intramacronucleata</taxon>
        <taxon>Spirotrichea</taxon>
        <taxon>Hypotrichia</taxon>
        <taxon>Euplotida</taxon>
        <taxon>Euplotidae</taxon>
        <taxon>Moneuplotes</taxon>
    </lineage>
</organism>
<evidence type="ECO:0000256" key="6">
    <source>
        <dbReference type="ARBA" id="ARBA00022840"/>
    </source>
</evidence>
<comment type="subcellular location">
    <subcellularLocation>
        <location evidence="1">Mitochondrion matrix</location>
    </subcellularLocation>
</comment>
<evidence type="ECO:0000259" key="14">
    <source>
        <dbReference type="PROSITE" id="PS51447"/>
    </source>
</evidence>
<dbReference type="EC" id="6.1.1.20" evidence="3"/>
<dbReference type="GO" id="GO:0000049">
    <property type="term" value="F:tRNA binding"/>
    <property type="evidence" value="ECO:0007669"/>
    <property type="project" value="InterPro"/>
</dbReference>
<dbReference type="EMBL" id="CAMPGE010013941">
    <property type="protein sequence ID" value="CAI2372646.1"/>
    <property type="molecule type" value="Genomic_DNA"/>
</dbReference>
<evidence type="ECO:0000259" key="13">
    <source>
        <dbReference type="PROSITE" id="PS50862"/>
    </source>
</evidence>
<dbReference type="InterPro" id="IPR045864">
    <property type="entry name" value="aa-tRNA-synth_II/BPL/LPL"/>
</dbReference>
<keyword evidence="6" id="KW-0067">ATP-binding</keyword>
<dbReference type="PROSITE" id="PS51447">
    <property type="entry name" value="FDX_ACB"/>
    <property type="match status" value="1"/>
</dbReference>
<dbReference type="PANTHER" id="PTHR11538:SF41">
    <property type="entry name" value="PHENYLALANINE--TRNA LIGASE, MITOCHONDRIAL"/>
    <property type="match status" value="1"/>
</dbReference>
<feature type="domain" description="Aminoacyl-transfer RNA synthetases class-II family profile" evidence="13">
    <location>
        <begin position="115"/>
        <end position="300"/>
    </location>
</feature>
<evidence type="ECO:0000256" key="12">
    <source>
        <dbReference type="ARBA" id="ARBA00049255"/>
    </source>
</evidence>
<reference evidence="15" key="1">
    <citation type="submission" date="2023-07" db="EMBL/GenBank/DDBJ databases">
        <authorList>
            <consortium name="AG Swart"/>
            <person name="Singh M."/>
            <person name="Singh A."/>
            <person name="Seah K."/>
            <person name="Emmerich C."/>
        </authorList>
    </citation>
    <scope>NUCLEOTIDE SEQUENCE</scope>
    <source>
        <strain evidence="15">DP1</strain>
    </source>
</reference>
<accession>A0AAD1XH78</accession>
<evidence type="ECO:0000256" key="7">
    <source>
        <dbReference type="ARBA" id="ARBA00022917"/>
    </source>
</evidence>
<feature type="domain" description="FDX-ACB" evidence="14">
    <location>
        <begin position="302"/>
        <end position="393"/>
    </location>
</feature>
<evidence type="ECO:0000256" key="1">
    <source>
        <dbReference type="ARBA" id="ARBA00004305"/>
    </source>
</evidence>
<evidence type="ECO:0000256" key="5">
    <source>
        <dbReference type="ARBA" id="ARBA00022741"/>
    </source>
</evidence>
<dbReference type="InterPro" id="IPR002319">
    <property type="entry name" value="Phenylalanyl-tRNA_Synthase"/>
</dbReference>
<keyword evidence="4" id="KW-0436">Ligase</keyword>
<evidence type="ECO:0000313" key="15">
    <source>
        <dbReference type="EMBL" id="CAI2372646.1"/>
    </source>
</evidence>
<name>A0AAD1XH78_EUPCR</name>
<dbReference type="SMART" id="SM00896">
    <property type="entry name" value="FDX-ACB"/>
    <property type="match status" value="1"/>
</dbReference>
<gene>
    <name evidence="15" type="ORF">ECRASSUSDP1_LOCUS13977</name>
</gene>
<evidence type="ECO:0000313" key="16">
    <source>
        <dbReference type="Proteomes" id="UP001295684"/>
    </source>
</evidence>
<dbReference type="InterPro" id="IPR036690">
    <property type="entry name" value="Fdx_antiC-bd_sf"/>
</dbReference>
<keyword evidence="10" id="KW-0030">Aminoacyl-tRNA synthetase</keyword>
<dbReference type="GO" id="GO:0006432">
    <property type="term" value="P:phenylalanyl-tRNA aminoacylation"/>
    <property type="evidence" value="ECO:0007669"/>
    <property type="project" value="TreeGrafter"/>
</dbReference>
<dbReference type="FunFam" id="3.30.70.380:FF:000002">
    <property type="entry name" value="phenylalanine--tRNA ligase, mitochondrial"/>
    <property type="match status" value="1"/>
</dbReference>
<evidence type="ECO:0000256" key="8">
    <source>
        <dbReference type="ARBA" id="ARBA00022946"/>
    </source>
</evidence>